<evidence type="ECO:0000256" key="1">
    <source>
        <dbReference type="SAM" id="Phobius"/>
    </source>
</evidence>
<dbReference type="InterPro" id="IPR046864">
    <property type="entry name" value="VasX_N"/>
</dbReference>
<dbReference type="AlphaFoldDB" id="A0AAW8Z1E4"/>
<reference evidence="3" key="1">
    <citation type="submission" date="2023-10" db="EMBL/GenBank/DDBJ databases">
        <authorList>
            <person name="Sykes E.M.E."/>
            <person name="Khan I.U.H."/>
            <person name="Kumar A."/>
        </authorList>
    </citation>
    <scope>NUCLEOTIDE SEQUENCE</scope>
    <source>
        <strain evidence="3">IK5</strain>
    </source>
</reference>
<dbReference type="EMBL" id="JAWJYY010000001">
    <property type="protein sequence ID" value="MDV4314812.1"/>
    <property type="molecule type" value="Genomic_DNA"/>
</dbReference>
<accession>A0AAW8Z1E4</accession>
<keyword evidence="1" id="KW-0812">Transmembrane</keyword>
<evidence type="ECO:0000313" key="4">
    <source>
        <dbReference type="Proteomes" id="UP001284654"/>
    </source>
</evidence>
<keyword evidence="1" id="KW-0472">Membrane</keyword>
<feature type="transmembrane region" description="Helical" evidence="1">
    <location>
        <begin position="769"/>
        <end position="789"/>
    </location>
</feature>
<dbReference type="NCBIfam" id="NF041559">
    <property type="entry name" value="BTH_I2691_fam"/>
    <property type="match status" value="1"/>
</dbReference>
<evidence type="ECO:0000259" key="2">
    <source>
        <dbReference type="Pfam" id="PF20249"/>
    </source>
</evidence>
<name>A0AAW8Z1E4_9GAMM</name>
<feature type="transmembrane region" description="Helical" evidence="1">
    <location>
        <begin position="795"/>
        <end position="815"/>
    </location>
</feature>
<protein>
    <submittedName>
        <fullName evidence="3">T6SS effector BTH_I2691 family protein</fullName>
    </submittedName>
</protein>
<comment type="caution">
    <text evidence="3">The sequence shown here is derived from an EMBL/GenBank/DDBJ whole genome shotgun (WGS) entry which is preliminary data.</text>
</comment>
<organism evidence="3 4">
    <name type="scientific">Acinetobacter indicus</name>
    <dbReference type="NCBI Taxonomy" id="756892"/>
    <lineage>
        <taxon>Bacteria</taxon>
        <taxon>Pseudomonadati</taxon>
        <taxon>Pseudomonadota</taxon>
        <taxon>Gammaproteobacteria</taxon>
        <taxon>Moraxellales</taxon>
        <taxon>Moraxellaceae</taxon>
        <taxon>Acinetobacter</taxon>
    </lineage>
</organism>
<dbReference type="InterPro" id="IPR048126">
    <property type="entry name" value="Toxin_VasX"/>
</dbReference>
<feature type="transmembrane region" description="Helical" evidence="1">
    <location>
        <begin position="655"/>
        <end position="675"/>
    </location>
</feature>
<feature type="domain" description="Toxin VasX N-terminal region" evidence="2">
    <location>
        <begin position="6"/>
        <end position="164"/>
    </location>
</feature>
<dbReference type="Pfam" id="PF20249">
    <property type="entry name" value="VasX_N"/>
    <property type="match status" value="1"/>
</dbReference>
<evidence type="ECO:0000313" key="3">
    <source>
        <dbReference type="EMBL" id="MDV4314812.1"/>
    </source>
</evidence>
<dbReference type="CDD" id="cd20707">
    <property type="entry name" value="MIX_III"/>
    <property type="match status" value="1"/>
</dbReference>
<sequence>MTTSNCKRCQKQGLPLFISRFSVGRGNAIRSPIAMPAGYPELPASSSYYTLRNLRAGFLYIYDSLDNSIKTYSLTSGGLASLINVSEPQSAIDAFNNQHGACMRQSEKFANAALITISKPNVARSVFIGYSEYKWTQAVLNAHRGTSAAAIERRRHMTEVKVGGQTASSLPIQRLQNSVNEYSLTKQQGDGSFSWSTRAFLELRGHASKIIDEANRLAPGKGLVVAIHDPVALMSDISALIDELGRIWQQSHQHPLRIYSELEQLKTAVELDAANNAALDFDRARSAITEKTTEQIFVPALGSYIDTPTIAVTGYHEKEDLPPLTPQQLQRLRTRINSSQQSAWARYQRELSSPTAPDNWKKAFDTKAIDYQKRFIEPLAKAHLAWFKSNALFYYMSANFDNRLIQSGMEYSTAVMALVGNTQMLPENFTYYCQLLKGDIKHAANYLCRGLLFNQQTALDQVQNKLADFDFMSGSTKHAWSSLIYGVTQSIDLAIVGRATILEGFVKAISAPVSQTIREATDGARTAYKVPLLLGAHYQKPVVRVEVNGTKLEYAKFITEEILKASGKKINSDDVKRAVKLQLLQLEAAGVVDLKSRNRSAFALVVDISELDGVNYNTPNSQRAPAMASSIRSAQDVSQLRFKDYSKAVSTNKKMSFGAGLFATTLQGIAIVSMYQDMMKATPKQLLETSTKFVAGIVAGVASVLDVMERRFEAVMKSALDEATKAKNGWRMKVCGFLKTRGLGAAALVFAVWDGVNAYKAFQKGNSTLGGLYFTSGVLGGLSTIAFLIGGALMTGVGIVLVIALIAVAFAINYFSSNELQDWIRQGYFGKKKANWSLSTELKKQEEALAALASS</sequence>
<gene>
    <name evidence="3" type="ORF">MSG88_03270</name>
</gene>
<proteinExistence type="predicted"/>
<dbReference type="Proteomes" id="UP001284654">
    <property type="component" value="Unassembled WGS sequence"/>
</dbReference>
<keyword evidence="1" id="KW-1133">Transmembrane helix</keyword>
<dbReference type="RefSeq" id="WP_168369723.1">
    <property type="nucleotide sequence ID" value="NZ_CP041291.1"/>
</dbReference>